<keyword evidence="4 5" id="KW-1015">Disulfide bond</keyword>
<dbReference type="InterPro" id="IPR000436">
    <property type="entry name" value="Sushi_SCR_CCP_dom"/>
</dbReference>
<protein>
    <recommendedName>
        <fullName evidence="7">Sushi domain-containing protein</fullName>
    </recommendedName>
</protein>
<dbReference type="InterPro" id="IPR040514">
    <property type="entry name" value="C4bp_oligo"/>
</dbReference>
<feature type="domain" description="Sushi" evidence="7">
    <location>
        <begin position="73"/>
        <end position="131"/>
    </location>
</feature>
<dbReference type="Gene3D" id="2.10.70.10">
    <property type="entry name" value="Complement Module, domain 1"/>
    <property type="match status" value="2"/>
</dbReference>
<dbReference type="Pfam" id="PF18453">
    <property type="entry name" value="C4bp_oligo"/>
    <property type="match status" value="1"/>
</dbReference>
<keyword evidence="1 5" id="KW-0768">Sushi</keyword>
<sequence>MPGKLQGISPALWLLGVLTLLWCPPALCGCSFPPSIAHGRHTQVKSYNIFKYEVIYECDEGYILVGQAKLSCTLCLKPEIENGNLSMNKDQYVETENFTVHCDSGFAVVGPQSITCSENGTWYPQVPKCVWEVLEGCEQVLKGRKLTQCLPDPDAVKMALEVYKLSLEIALLELERDKAKPSVLKSSL</sequence>
<dbReference type="SUPFAM" id="SSF57535">
    <property type="entry name" value="Complement control module/SCR domain"/>
    <property type="match status" value="2"/>
</dbReference>
<name>A0A8C0XXG9_CASCN</name>
<keyword evidence="3" id="KW-0677">Repeat</keyword>
<dbReference type="PANTHER" id="PTHR45656:SF4">
    <property type="entry name" value="PROTEIN CBR-CLEC-78"/>
    <property type="match status" value="1"/>
</dbReference>
<dbReference type="CDD" id="cd00033">
    <property type="entry name" value="CCP"/>
    <property type="match status" value="2"/>
</dbReference>
<dbReference type="InterPro" id="IPR035976">
    <property type="entry name" value="Sushi/SCR/CCP_sf"/>
</dbReference>
<dbReference type="Ensembl" id="ENSCCNT00000041551.1">
    <property type="protein sequence ID" value="ENSCCNP00000033118.1"/>
    <property type="gene ID" value="ENSCCNG00000031371.1"/>
</dbReference>
<reference evidence="8" key="1">
    <citation type="submission" date="2023-09" db="UniProtKB">
        <authorList>
            <consortium name="Ensembl"/>
        </authorList>
    </citation>
    <scope>IDENTIFICATION</scope>
</reference>
<proteinExistence type="predicted"/>
<feature type="disulfide bond" evidence="5">
    <location>
        <begin position="102"/>
        <end position="129"/>
    </location>
</feature>
<dbReference type="InterPro" id="IPR051277">
    <property type="entry name" value="SEZ6_CSMD_C4BPB_Regulators"/>
</dbReference>
<dbReference type="FunFam" id="2.10.70.10:FF:000014">
    <property type="entry name" value="Membrane cofactor protein"/>
    <property type="match status" value="1"/>
</dbReference>
<evidence type="ECO:0000256" key="4">
    <source>
        <dbReference type="ARBA" id="ARBA00023157"/>
    </source>
</evidence>
<evidence type="ECO:0000256" key="1">
    <source>
        <dbReference type="ARBA" id="ARBA00022659"/>
    </source>
</evidence>
<dbReference type="PANTHER" id="PTHR45656">
    <property type="entry name" value="PROTEIN CBR-CLEC-78"/>
    <property type="match status" value="1"/>
</dbReference>
<dbReference type="PROSITE" id="PS51257">
    <property type="entry name" value="PROKAR_LIPOPROTEIN"/>
    <property type="match status" value="1"/>
</dbReference>
<evidence type="ECO:0000256" key="2">
    <source>
        <dbReference type="ARBA" id="ARBA00022729"/>
    </source>
</evidence>
<organism evidence="8">
    <name type="scientific">Castor canadensis</name>
    <name type="common">American beaver</name>
    <dbReference type="NCBI Taxonomy" id="51338"/>
    <lineage>
        <taxon>Eukaryota</taxon>
        <taxon>Metazoa</taxon>
        <taxon>Chordata</taxon>
        <taxon>Craniata</taxon>
        <taxon>Vertebrata</taxon>
        <taxon>Euteleostomi</taxon>
        <taxon>Mammalia</taxon>
        <taxon>Eutheria</taxon>
        <taxon>Euarchontoglires</taxon>
        <taxon>Glires</taxon>
        <taxon>Rodentia</taxon>
        <taxon>Castorimorpha</taxon>
        <taxon>Castoridae</taxon>
        <taxon>Castor</taxon>
    </lineage>
</organism>
<evidence type="ECO:0000256" key="3">
    <source>
        <dbReference type="ARBA" id="ARBA00022737"/>
    </source>
</evidence>
<dbReference type="Gene3D" id="1.20.5.3730">
    <property type="match status" value="1"/>
</dbReference>
<accession>A0A8C0XXG9</accession>
<feature type="chain" id="PRO_5033981203" description="Sushi domain-containing protein" evidence="6">
    <location>
        <begin position="29"/>
        <end position="188"/>
    </location>
</feature>
<evidence type="ECO:0000313" key="8">
    <source>
        <dbReference type="Ensembl" id="ENSCCNP00000033118.1"/>
    </source>
</evidence>
<dbReference type="PROSITE" id="PS50923">
    <property type="entry name" value="SUSHI"/>
    <property type="match status" value="1"/>
</dbReference>
<evidence type="ECO:0000259" key="7">
    <source>
        <dbReference type="PROSITE" id="PS50923"/>
    </source>
</evidence>
<feature type="signal peptide" evidence="6">
    <location>
        <begin position="1"/>
        <end position="28"/>
    </location>
</feature>
<dbReference type="SMART" id="SM00032">
    <property type="entry name" value="CCP"/>
    <property type="match status" value="2"/>
</dbReference>
<dbReference type="AlphaFoldDB" id="A0A8C0XXG9"/>
<comment type="caution">
    <text evidence="5">Lacks conserved residue(s) required for the propagation of feature annotation.</text>
</comment>
<evidence type="ECO:0000256" key="5">
    <source>
        <dbReference type="PROSITE-ProRule" id="PRU00302"/>
    </source>
</evidence>
<keyword evidence="2 6" id="KW-0732">Signal</keyword>
<evidence type="ECO:0000256" key="6">
    <source>
        <dbReference type="SAM" id="SignalP"/>
    </source>
</evidence>
<dbReference type="Pfam" id="PF00084">
    <property type="entry name" value="Sushi"/>
    <property type="match status" value="2"/>
</dbReference>